<organism evidence="2 3">
    <name type="scientific">Myriangium duriaei CBS 260.36</name>
    <dbReference type="NCBI Taxonomy" id="1168546"/>
    <lineage>
        <taxon>Eukaryota</taxon>
        <taxon>Fungi</taxon>
        <taxon>Dikarya</taxon>
        <taxon>Ascomycota</taxon>
        <taxon>Pezizomycotina</taxon>
        <taxon>Dothideomycetes</taxon>
        <taxon>Dothideomycetidae</taxon>
        <taxon>Myriangiales</taxon>
        <taxon>Myriangiaceae</taxon>
        <taxon>Myriangium</taxon>
    </lineage>
</organism>
<feature type="chain" id="PRO_5040224269" evidence="1">
    <location>
        <begin position="18"/>
        <end position="448"/>
    </location>
</feature>
<reference evidence="2" key="1">
    <citation type="journal article" date="2020" name="Stud. Mycol.">
        <title>101 Dothideomycetes genomes: a test case for predicting lifestyles and emergence of pathogens.</title>
        <authorList>
            <person name="Haridas S."/>
            <person name="Albert R."/>
            <person name="Binder M."/>
            <person name="Bloem J."/>
            <person name="Labutti K."/>
            <person name="Salamov A."/>
            <person name="Andreopoulos B."/>
            <person name="Baker S."/>
            <person name="Barry K."/>
            <person name="Bills G."/>
            <person name="Bluhm B."/>
            <person name="Cannon C."/>
            <person name="Castanera R."/>
            <person name="Culley D."/>
            <person name="Daum C."/>
            <person name="Ezra D."/>
            <person name="Gonzalez J."/>
            <person name="Henrissat B."/>
            <person name="Kuo A."/>
            <person name="Liang C."/>
            <person name="Lipzen A."/>
            <person name="Lutzoni F."/>
            <person name="Magnuson J."/>
            <person name="Mondo S."/>
            <person name="Nolan M."/>
            <person name="Ohm R."/>
            <person name="Pangilinan J."/>
            <person name="Park H.-J."/>
            <person name="Ramirez L."/>
            <person name="Alfaro M."/>
            <person name="Sun H."/>
            <person name="Tritt A."/>
            <person name="Yoshinaga Y."/>
            <person name="Zwiers L.-H."/>
            <person name="Turgeon B."/>
            <person name="Goodwin S."/>
            <person name="Spatafora J."/>
            <person name="Crous P."/>
            <person name="Grigoriev I."/>
        </authorList>
    </citation>
    <scope>NUCLEOTIDE SEQUENCE</scope>
    <source>
        <strain evidence="2">CBS 260.36</strain>
    </source>
</reference>
<dbReference type="InterPro" id="IPR053228">
    <property type="entry name" value="Stereospecific_Lipase"/>
</dbReference>
<comment type="caution">
    <text evidence="2">The sequence shown here is derived from an EMBL/GenBank/DDBJ whole genome shotgun (WGS) entry which is preliminary data.</text>
</comment>
<feature type="signal peptide" evidence="1">
    <location>
        <begin position="1"/>
        <end position="17"/>
    </location>
</feature>
<protein>
    <submittedName>
        <fullName evidence="2">Alpha/beta-hydrolase</fullName>
    </submittedName>
</protein>
<evidence type="ECO:0000313" key="2">
    <source>
        <dbReference type="EMBL" id="KAF2156119.1"/>
    </source>
</evidence>
<dbReference type="Proteomes" id="UP000799439">
    <property type="component" value="Unassembled WGS sequence"/>
</dbReference>
<keyword evidence="1" id="KW-0732">Signal</keyword>
<accession>A0A9P4MND3</accession>
<evidence type="ECO:0000256" key="1">
    <source>
        <dbReference type="SAM" id="SignalP"/>
    </source>
</evidence>
<dbReference type="InterPro" id="IPR029058">
    <property type="entry name" value="AB_hydrolase_fold"/>
</dbReference>
<dbReference type="PANTHER" id="PTHR37574:SF1">
    <property type="entry name" value="LIPASE B"/>
    <property type="match status" value="1"/>
</dbReference>
<sequence length="448" mass="46818">MRTNALLLLGLSSVAVSVPAPGPAVTSPEAGDLTSDLLGDLLSDIQGAIALGNPNGVVSALKSATPTATPTATSAASAALQSIVQTATNGLLSESVNSLASSFLGEFTAENSETNNNPAPPLTIYPKKLSCDAPYSVSEQSLRSAIYIPSTFTHGQKPPVILFPGTGNHGYETFSANFIKLLSGSNWADPVWVNVPNRLLDDAQKNAEYAAYALNYIASVTGRNTTIVTWSQGNIDVQWAVKYWPSTRKTTSDHVGISADYKGTAFADFICPDGLASCNPSVYQQQYLGDSKFITALRANGGDSGYVPTTSIYSGLYDEIVEPQQGTGASAYLNDARSIGVTNNEAQTVCAGQVAGSFYTHEGMLFNPLSLALLKDAMANDGPGRPERLDLKSVCSTYLAPGLNLGDFLGTENALLIAGLGVLLGQPRTTMEPSLQSYAASSGQTCAS</sequence>
<dbReference type="PANTHER" id="PTHR37574">
    <property type="entry name" value="LIPASE B"/>
    <property type="match status" value="1"/>
</dbReference>
<gene>
    <name evidence="2" type="ORF">K461DRAFT_326460</name>
</gene>
<dbReference type="Gene3D" id="3.40.50.1820">
    <property type="entry name" value="alpha/beta hydrolase"/>
    <property type="match status" value="1"/>
</dbReference>
<evidence type="ECO:0000313" key="3">
    <source>
        <dbReference type="Proteomes" id="UP000799439"/>
    </source>
</evidence>
<dbReference type="EMBL" id="ML996082">
    <property type="protein sequence ID" value="KAF2156119.1"/>
    <property type="molecule type" value="Genomic_DNA"/>
</dbReference>
<dbReference type="OrthoDB" id="4605274at2759"/>
<dbReference type="SUPFAM" id="SSF53474">
    <property type="entry name" value="alpha/beta-Hydrolases"/>
    <property type="match status" value="1"/>
</dbReference>
<proteinExistence type="predicted"/>
<name>A0A9P4MND3_9PEZI</name>
<dbReference type="AlphaFoldDB" id="A0A9P4MND3"/>
<keyword evidence="3" id="KW-1185">Reference proteome</keyword>